<dbReference type="EMBL" id="CAXAMM010012558">
    <property type="protein sequence ID" value="CAK9029182.1"/>
    <property type="molecule type" value="Genomic_DNA"/>
</dbReference>
<evidence type="ECO:0000313" key="3">
    <source>
        <dbReference type="EMBL" id="CAK9029182.1"/>
    </source>
</evidence>
<organism evidence="3 4">
    <name type="scientific">Durusdinium trenchii</name>
    <dbReference type="NCBI Taxonomy" id="1381693"/>
    <lineage>
        <taxon>Eukaryota</taxon>
        <taxon>Sar</taxon>
        <taxon>Alveolata</taxon>
        <taxon>Dinophyceae</taxon>
        <taxon>Suessiales</taxon>
        <taxon>Symbiodiniaceae</taxon>
        <taxon>Durusdinium</taxon>
    </lineage>
</organism>
<feature type="compositionally biased region" description="Basic and acidic residues" evidence="1">
    <location>
        <begin position="333"/>
        <end position="355"/>
    </location>
</feature>
<accession>A0ABP0KT84</accession>
<proteinExistence type="predicted"/>
<feature type="region of interest" description="Disordered" evidence="1">
    <location>
        <begin position="329"/>
        <end position="355"/>
    </location>
</feature>
<sequence>MALVNRHILLEYDVPGPRLWHERLVLSHVAGEVYIIATPDRDVYAEELGLLNPDVRTLRVKPAAGILPPDVIAAEVYALPAWTANDLHNLREEGRRVAEEERRALVGGAGPLAAAAAAAAPAVGGAAASTKIDPVEGYESGTLKWLAAETNSSHQYGQEVQGVLNPLVKDSKIVHIGADGNSVFLQCVDGQDYFNFLQKPARCDPRVLPVELNPIGHPERTLKEVASMGIESKVRWELAGPRTSKWCVNYLAIENLGFEGHHERFRQAIEYSYSEKAKDLEAKAVGGRLSLEEQTTFGGIARQYSTLMICPQLLDHVKIETEKEANLAKNLRKAREEREAARKGAKKGGDKSEHP</sequence>
<protein>
    <submittedName>
        <fullName evidence="3">Tubulin epsilon chain</fullName>
    </submittedName>
</protein>
<dbReference type="EMBL" id="CAXAMM010012447">
    <property type="protein sequence ID" value="CAK9028901.1"/>
    <property type="molecule type" value="Genomic_DNA"/>
</dbReference>
<keyword evidence="4" id="KW-1185">Reference proteome</keyword>
<comment type="caution">
    <text evidence="3">The sequence shown here is derived from an EMBL/GenBank/DDBJ whole genome shotgun (WGS) entry which is preliminary data.</text>
</comment>
<name>A0ABP0KT84_9DINO</name>
<evidence type="ECO:0000313" key="2">
    <source>
        <dbReference type="EMBL" id="CAK9028901.1"/>
    </source>
</evidence>
<evidence type="ECO:0000313" key="4">
    <source>
        <dbReference type="Proteomes" id="UP001642464"/>
    </source>
</evidence>
<reference evidence="3 4" key="1">
    <citation type="submission" date="2024-02" db="EMBL/GenBank/DDBJ databases">
        <authorList>
            <person name="Chen Y."/>
            <person name="Shah S."/>
            <person name="Dougan E. K."/>
            <person name="Thang M."/>
            <person name="Chan C."/>
        </authorList>
    </citation>
    <scope>NUCLEOTIDE SEQUENCE [LARGE SCALE GENOMIC DNA]</scope>
</reference>
<gene>
    <name evidence="2" type="ORF">SCF082_LOCUS18555</name>
    <name evidence="3" type="ORF">SCF082_LOCUS18669</name>
</gene>
<dbReference type="Proteomes" id="UP001642464">
    <property type="component" value="Unassembled WGS sequence"/>
</dbReference>
<evidence type="ECO:0000256" key="1">
    <source>
        <dbReference type="SAM" id="MobiDB-lite"/>
    </source>
</evidence>